<accession>A0A4R8H460</accession>
<sequence length="405" mass="43220">MKKQYKLMVAAFATVPFLMVLGNSMLIPEFPKIKSSLNISQFQVGLMITLFSASAGLAIPILGYLSDRYGRKKIIIPSLITYGIGGVISGLAAAMLKDKGYYIILAGRIVQGIGAAGTYPIVIALVGDIFQSNERSSALGTIEAANGLGKVMSPLLGAAVALISWYAIFFSYAILTIPITLAIFFIIKEPEGNTKEQKLKDYINEIKKIFSEKGASLFFSLLAGITVLFLLFGVLSHISDILESKYHIKGLKKGLLISLPILLMSTSSYLSGLYLKKQGKNFKKVMAIGLLIDCISLAILPFLDGLTLYLVLLAFLGVGNGIVLPALNTLVTSAAGSGQRGGITSIYGSVRFLGVAAGPPIFSLLNEISKTVMFLTASAIALIVSILAYLLIKEEILLSKGTDKG</sequence>
<dbReference type="PROSITE" id="PS50850">
    <property type="entry name" value="MFS"/>
    <property type="match status" value="1"/>
</dbReference>
<dbReference type="STRING" id="926561.GCA_000379025_00156"/>
<dbReference type="RefSeq" id="WP_134116616.1">
    <property type="nucleotide sequence ID" value="NZ_SOEG01000012.1"/>
</dbReference>
<dbReference type="PANTHER" id="PTHR43124:SF3">
    <property type="entry name" value="CHLORAMPHENICOL EFFLUX PUMP RV0191"/>
    <property type="match status" value="1"/>
</dbReference>
<evidence type="ECO:0000313" key="10">
    <source>
        <dbReference type="EMBL" id="TDX51540.1"/>
    </source>
</evidence>
<evidence type="ECO:0000256" key="4">
    <source>
        <dbReference type="ARBA" id="ARBA00022475"/>
    </source>
</evidence>
<dbReference type="InterPro" id="IPR050189">
    <property type="entry name" value="MFS_Efflux_Transporters"/>
</dbReference>
<dbReference type="InterPro" id="IPR036259">
    <property type="entry name" value="MFS_trans_sf"/>
</dbReference>
<dbReference type="GO" id="GO:0022857">
    <property type="term" value="F:transmembrane transporter activity"/>
    <property type="evidence" value="ECO:0007669"/>
    <property type="project" value="InterPro"/>
</dbReference>
<dbReference type="Proteomes" id="UP000295832">
    <property type="component" value="Unassembled WGS sequence"/>
</dbReference>
<dbReference type="AlphaFoldDB" id="A0A4R8H460"/>
<dbReference type="GO" id="GO:0005886">
    <property type="term" value="C:plasma membrane"/>
    <property type="evidence" value="ECO:0007669"/>
    <property type="project" value="UniProtKB-SubCell"/>
</dbReference>
<feature type="domain" description="Major facilitator superfamily (MFS) profile" evidence="9">
    <location>
        <begin position="8"/>
        <end position="396"/>
    </location>
</feature>
<feature type="transmembrane region" description="Helical" evidence="8">
    <location>
        <begin position="39"/>
        <end position="62"/>
    </location>
</feature>
<dbReference type="InterPro" id="IPR001958">
    <property type="entry name" value="Tet-R_TetA/multi-R_MdtG-like"/>
</dbReference>
<feature type="transmembrane region" description="Helical" evidence="8">
    <location>
        <begin position="371"/>
        <end position="392"/>
    </location>
</feature>
<feature type="transmembrane region" description="Helical" evidence="8">
    <location>
        <begin position="285"/>
        <end position="303"/>
    </location>
</feature>
<reference evidence="10 11" key="1">
    <citation type="submission" date="2019-03" db="EMBL/GenBank/DDBJ databases">
        <title>Subsurface microbial communities from deep shales in Ohio and West Virginia, USA.</title>
        <authorList>
            <person name="Wrighton K."/>
        </authorList>
    </citation>
    <scope>NUCLEOTIDE SEQUENCE [LARGE SCALE GENOMIC DNA]</scope>
    <source>
        <strain evidence="10 11">MSL 6dP</strain>
    </source>
</reference>
<feature type="transmembrane region" description="Helical" evidence="8">
    <location>
        <begin position="74"/>
        <end position="96"/>
    </location>
</feature>
<keyword evidence="5 8" id="KW-0812">Transmembrane</keyword>
<evidence type="ECO:0000259" key="9">
    <source>
        <dbReference type="PROSITE" id="PS50850"/>
    </source>
</evidence>
<feature type="transmembrane region" description="Helical" evidence="8">
    <location>
        <begin position="163"/>
        <end position="187"/>
    </location>
</feature>
<keyword evidence="6 8" id="KW-1133">Transmembrane helix</keyword>
<keyword evidence="3" id="KW-0813">Transport</keyword>
<dbReference type="PRINTS" id="PR01035">
    <property type="entry name" value="TCRTETA"/>
</dbReference>
<comment type="similarity">
    <text evidence="2">Belongs to the major facilitator superfamily. TCR/Tet family.</text>
</comment>
<protein>
    <submittedName>
        <fullName evidence="10">ACDE family multidrug resistance protein</fullName>
    </submittedName>
</protein>
<organism evidence="10 11">
    <name type="scientific">Orenia marismortui</name>
    <dbReference type="NCBI Taxonomy" id="46469"/>
    <lineage>
        <taxon>Bacteria</taxon>
        <taxon>Bacillati</taxon>
        <taxon>Bacillota</taxon>
        <taxon>Clostridia</taxon>
        <taxon>Halanaerobiales</taxon>
        <taxon>Halobacteroidaceae</taxon>
        <taxon>Orenia</taxon>
    </lineage>
</organism>
<gene>
    <name evidence="10" type="ORF">C7959_11240</name>
</gene>
<feature type="transmembrane region" description="Helical" evidence="8">
    <location>
        <begin position="138"/>
        <end position="157"/>
    </location>
</feature>
<dbReference type="InterPro" id="IPR011701">
    <property type="entry name" value="MFS"/>
</dbReference>
<evidence type="ECO:0000256" key="7">
    <source>
        <dbReference type="ARBA" id="ARBA00023136"/>
    </source>
</evidence>
<feature type="transmembrane region" description="Helical" evidence="8">
    <location>
        <begin position="343"/>
        <end position="365"/>
    </location>
</feature>
<keyword evidence="7 8" id="KW-0472">Membrane</keyword>
<name>A0A4R8H460_9FIRM</name>
<evidence type="ECO:0000256" key="8">
    <source>
        <dbReference type="SAM" id="Phobius"/>
    </source>
</evidence>
<dbReference type="PANTHER" id="PTHR43124">
    <property type="entry name" value="PURINE EFFLUX PUMP PBUE"/>
    <property type="match status" value="1"/>
</dbReference>
<feature type="transmembrane region" description="Helical" evidence="8">
    <location>
        <begin position="217"/>
        <end position="235"/>
    </location>
</feature>
<dbReference type="PROSITE" id="PS00216">
    <property type="entry name" value="SUGAR_TRANSPORT_1"/>
    <property type="match status" value="1"/>
</dbReference>
<feature type="transmembrane region" description="Helical" evidence="8">
    <location>
        <begin position="7"/>
        <end position="27"/>
    </location>
</feature>
<evidence type="ECO:0000256" key="2">
    <source>
        <dbReference type="ARBA" id="ARBA00007520"/>
    </source>
</evidence>
<feature type="transmembrane region" description="Helical" evidence="8">
    <location>
        <begin position="309"/>
        <end position="331"/>
    </location>
</feature>
<dbReference type="EMBL" id="SOEG01000012">
    <property type="protein sequence ID" value="TDX51540.1"/>
    <property type="molecule type" value="Genomic_DNA"/>
</dbReference>
<evidence type="ECO:0000313" key="11">
    <source>
        <dbReference type="Proteomes" id="UP000295832"/>
    </source>
</evidence>
<keyword evidence="4" id="KW-1003">Cell membrane</keyword>
<evidence type="ECO:0000256" key="6">
    <source>
        <dbReference type="ARBA" id="ARBA00022989"/>
    </source>
</evidence>
<dbReference type="InterPro" id="IPR020846">
    <property type="entry name" value="MFS_dom"/>
</dbReference>
<dbReference type="InterPro" id="IPR005829">
    <property type="entry name" value="Sugar_transporter_CS"/>
</dbReference>
<proteinExistence type="inferred from homology"/>
<dbReference type="CDD" id="cd17474">
    <property type="entry name" value="MFS_YfmO_like"/>
    <property type="match status" value="1"/>
</dbReference>
<evidence type="ECO:0000256" key="3">
    <source>
        <dbReference type="ARBA" id="ARBA00022448"/>
    </source>
</evidence>
<comment type="subcellular location">
    <subcellularLocation>
        <location evidence="1">Cell membrane</location>
        <topology evidence="1">Multi-pass membrane protein</topology>
    </subcellularLocation>
</comment>
<dbReference type="Gene3D" id="1.20.1250.20">
    <property type="entry name" value="MFS general substrate transporter like domains"/>
    <property type="match status" value="1"/>
</dbReference>
<evidence type="ECO:0000256" key="5">
    <source>
        <dbReference type="ARBA" id="ARBA00022692"/>
    </source>
</evidence>
<feature type="transmembrane region" description="Helical" evidence="8">
    <location>
        <begin position="102"/>
        <end position="126"/>
    </location>
</feature>
<feature type="transmembrane region" description="Helical" evidence="8">
    <location>
        <begin position="255"/>
        <end position="273"/>
    </location>
</feature>
<keyword evidence="11" id="KW-1185">Reference proteome</keyword>
<dbReference type="Pfam" id="PF07690">
    <property type="entry name" value="MFS_1"/>
    <property type="match status" value="1"/>
</dbReference>
<comment type="caution">
    <text evidence="10">The sequence shown here is derived from an EMBL/GenBank/DDBJ whole genome shotgun (WGS) entry which is preliminary data.</text>
</comment>
<dbReference type="SUPFAM" id="SSF103473">
    <property type="entry name" value="MFS general substrate transporter"/>
    <property type="match status" value="1"/>
</dbReference>
<evidence type="ECO:0000256" key="1">
    <source>
        <dbReference type="ARBA" id="ARBA00004651"/>
    </source>
</evidence>